<dbReference type="Proteomes" id="UP000229897">
    <property type="component" value="Chromosome"/>
</dbReference>
<dbReference type="PANTHER" id="PTHR32305:SF15">
    <property type="entry name" value="PROTEIN RHSA-RELATED"/>
    <property type="match status" value="1"/>
</dbReference>
<dbReference type="InterPro" id="IPR006530">
    <property type="entry name" value="YD"/>
</dbReference>
<dbReference type="EMBL" id="CP024608">
    <property type="protein sequence ID" value="ATQ78267.1"/>
    <property type="molecule type" value="Genomic_DNA"/>
</dbReference>
<gene>
    <name evidence="4" type="ORF">CR152_29980</name>
</gene>
<keyword evidence="2" id="KW-0732">Signal</keyword>
<dbReference type="InterPro" id="IPR050708">
    <property type="entry name" value="T6SS_VgrG/RHS"/>
</dbReference>
<organism evidence="4 5">
    <name type="scientific">Massilia violaceinigra</name>
    <dbReference type="NCBI Taxonomy" id="2045208"/>
    <lineage>
        <taxon>Bacteria</taxon>
        <taxon>Pseudomonadati</taxon>
        <taxon>Pseudomonadota</taxon>
        <taxon>Betaproteobacteria</taxon>
        <taxon>Burkholderiales</taxon>
        <taxon>Oxalobacteraceae</taxon>
        <taxon>Telluria group</taxon>
        <taxon>Massilia</taxon>
    </lineage>
</organism>
<name>A0A2D2DTH4_9BURK</name>
<dbReference type="Gene3D" id="2.180.10.10">
    <property type="entry name" value="RHS repeat-associated core"/>
    <property type="match status" value="2"/>
</dbReference>
<dbReference type="InterPro" id="IPR045351">
    <property type="entry name" value="DUF6531"/>
</dbReference>
<feature type="signal peptide" evidence="2">
    <location>
        <begin position="1"/>
        <end position="37"/>
    </location>
</feature>
<dbReference type="Pfam" id="PF05593">
    <property type="entry name" value="RHS_repeat"/>
    <property type="match status" value="2"/>
</dbReference>
<dbReference type="OrthoDB" id="8553452at2"/>
<dbReference type="Pfam" id="PF20148">
    <property type="entry name" value="DUF6531"/>
    <property type="match status" value="1"/>
</dbReference>
<evidence type="ECO:0000256" key="1">
    <source>
        <dbReference type="SAM" id="MobiDB-lite"/>
    </source>
</evidence>
<dbReference type="KEGG" id="mass:CR152_29980"/>
<feature type="compositionally biased region" description="Basic and acidic residues" evidence="1">
    <location>
        <begin position="160"/>
        <end position="176"/>
    </location>
</feature>
<reference evidence="4" key="1">
    <citation type="submission" date="2017-10" db="EMBL/GenBank/DDBJ databases">
        <title>Massilia psychrophilum sp. nov., a novel purple-pigmented bacterium isolated from Tianshan glacier, Xinjiang Municipality, China.</title>
        <authorList>
            <person name="Wang H."/>
        </authorList>
    </citation>
    <scope>NUCLEOTIDE SEQUENCE [LARGE SCALE GENOMIC DNA]</scope>
    <source>
        <strain evidence="4">B2</strain>
    </source>
</reference>
<dbReference type="RefSeq" id="WP_099881133.1">
    <property type="nucleotide sequence ID" value="NZ_CP024608.1"/>
</dbReference>
<feature type="domain" description="DUF6531" evidence="3">
    <location>
        <begin position="190"/>
        <end position="268"/>
    </location>
</feature>
<dbReference type="InterPro" id="IPR031325">
    <property type="entry name" value="RHS_repeat"/>
</dbReference>
<evidence type="ECO:0000256" key="2">
    <source>
        <dbReference type="SAM" id="SignalP"/>
    </source>
</evidence>
<protein>
    <recommendedName>
        <fullName evidence="3">DUF6531 domain-containing protein</fullName>
    </recommendedName>
</protein>
<keyword evidence="5" id="KW-1185">Reference proteome</keyword>
<evidence type="ECO:0000259" key="3">
    <source>
        <dbReference type="Pfam" id="PF20148"/>
    </source>
</evidence>
<accession>A0A2D2DTH4</accession>
<dbReference type="PANTHER" id="PTHR32305">
    <property type="match status" value="1"/>
</dbReference>
<proteinExistence type="predicted"/>
<evidence type="ECO:0000313" key="4">
    <source>
        <dbReference type="EMBL" id="ATQ78267.1"/>
    </source>
</evidence>
<dbReference type="NCBIfam" id="TIGR01643">
    <property type="entry name" value="YD_repeat_2x"/>
    <property type="match status" value="1"/>
</dbReference>
<sequence length="903" mass="98632">MAFPFPSTTFVLRLSPHRIFFAMISVILLCITLHAPAAEPAPAPDTFGPYKYTIFGGSSDLDEEGAIKTAIKFVRDPDVNKVLCKVDFIPPVSSIYGPETISSSGNAAYSSKPIDAYYYTMDHGACTNVTKYGPGIFTMKRERVRCSAADKLRYSAEKNACVEDKPESNKDSDGKNIGEGCPPTKGPTVGQPIQPATGNMWHVITDYQASKSASSLTLSRIYNSAPTYPDPAVIRGFGVRWTHSYNKSLRPEKQYANGNTCWRVAEDGSFECSSGFRSDEPIPGRVSISHPDGKQTMFKRAADGKYTSSADVCDRLSPVMAADNLAVKEWILTSAQHDRTERFDAKGLLLSVTERSGLKQVFTYSDGVSNNTSVSHFPAAAPACASVHPDDVLPAGRLLCVTNNWGRQLQFRYDVKGRITEMIDPAGKSILYEYDGASGGCIPGNESTVACKANNLTKVTYPDGKSQTYWYNEASKIQTNDDAECKFLTKVTGNGFGPTAFRNLMTGLVDENEERHISWTYDCAGRATSSQLGEEIDKVTVAYVAKPDTGGPPLAIVSHYVGPKEKPVTSVSYFEKDYVLGVAKTTTIYEPCVECGTIAERKYDAIGNVAMTKDFNNNYSCFEYVVGRNLETSRVEGASTSDCKSLLGAQTLASPARKTTTKWHAELSMPETIAEPKRITKYQYDVKTGNVLTKTEQATTDLTGAQGVNAPLTGSVRKWAYTYDKGQLTTVTGPRTDIADVTKYDYDSKTGDLVTVTNAVGKATTYGGYDAHGRVHTIRAPDGVTTKLDYTERGWVKSKIVSSGIDENKPSQTTTYSYTPSGQIEMVTFPDNSVTKYTYDAAHRLTSVVSGPDESTESIIYTLDLTGNRIKEEVRDHKGNLVRQVTRTFDKTGRLTSQIGAAR</sequence>
<feature type="region of interest" description="Disordered" evidence="1">
    <location>
        <begin position="160"/>
        <end position="194"/>
    </location>
</feature>
<dbReference type="AlphaFoldDB" id="A0A2D2DTH4"/>
<feature type="chain" id="PRO_5013601905" description="DUF6531 domain-containing protein" evidence="2">
    <location>
        <begin position="38"/>
        <end position="903"/>
    </location>
</feature>
<evidence type="ECO:0000313" key="5">
    <source>
        <dbReference type="Proteomes" id="UP000229897"/>
    </source>
</evidence>